<evidence type="ECO:0000259" key="8">
    <source>
        <dbReference type="Pfam" id="PF00171"/>
    </source>
</evidence>
<feature type="active site" evidence="5">
    <location>
        <position position="243"/>
    </location>
</feature>
<feature type="domain" description="Aldehyde dehydrogenase" evidence="8">
    <location>
        <begin position="25"/>
        <end position="427"/>
    </location>
</feature>
<dbReference type="OrthoDB" id="9762913at2"/>
<dbReference type="GO" id="GO:0004029">
    <property type="term" value="F:aldehyde dehydrogenase (NAD+) activity"/>
    <property type="evidence" value="ECO:0007669"/>
    <property type="project" value="TreeGrafter"/>
</dbReference>
<dbReference type="Gene3D" id="3.40.309.10">
    <property type="entry name" value="Aldehyde Dehydrogenase, Chain A, domain 2"/>
    <property type="match status" value="1"/>
</dbReference>
<evidence type="ECO:0000256" key="7">
    <source>
        <dbReference type="RuleBase" id="RU003345"/>
    </source>
</evidence>
<keyword evidence="3" id="KW-0520">NAD</keyword>
<dbReference type="Gene3D" id="3.40.605.10">
    <property type="entry name" value="Aldehyde Dehydrogenase, Chain A, domain 1"/>
    <property type="match status" value="1"/>
</dbReference>
<dbReference type="EMBL" id="LYPB01000061">
    <property type="protein sequence ID" value="OAS18899.1"/>
    <property type="molecule type" value="Genomic_DNA"/>
</dbReference>
<dbReference type="PROSITE" id="PS00070">
    <property type="entry name" value="ALDEHYDE_DEHYDR_CYS"/>
    <property type="match status" value="1"/>
</dbReference>
<dbReference type="PANTHER" id="PTHR43570:SF16">
    <property type="entry name" value="ALDEHYDE DEHYDROGENASE TYPE III, ISOFORM Q"/>
    <property type="match status" value="1"/>
</dbReference>
<dbReference type="InterPro" id="IPR016162">
    <property type="entry name" value="Ald_DH_N"/>
</dbReference>
<dbReference type="Proteomes" id="UP000078454">
    <property type="component" value="Unassembled WGS sequence"/>
</dbReference>
<dbReference type="PROSITE" id="PS00687">
    <property type="entry name" value="ALDEHYDE_DEHYDR_GLU"/>
    <property type="match status" value="1"/>
</dbReference>
<evidence type="ECO:0000256" key="4">
    <source>
        <dbReference type="PIRNR" id="PIRNR036492"/>
    </source>
</evidence>
<evidence type="ECO:0000256" key="6">
    <source>
        <dbReference type="PROSITE-ProRule" id="PRU10007"/>
    </source>
</evidence>
<dbReference type="CDD" id="cd07136">
    <property type="entry name" value="ALDH_YwdH-P39616"/>
    <property type="match status" value="1"/>
</dbReference>
<dbReference type="InterPro" id="IPR012394">
    <property type="entry name" value="Aldehyde_DH_NAD(P)"/>
</dbReference>
<evidence type="ECO:0000256" key="1">
    <source>
        <dbReference type="ARBA" id="ARBA00009986"/>
    </source>
</evidence>
<dbReference type="STRING" id="1850517.A8708_32120"/>
<dbReference type="RefSeq" id="WP_068664053.1">
    <property type="nucleotide sequence ID" value="NZ_LYPB01000061.1"/>
</dbReference>
<protein>
    <recommendedName>
        <fullName evidence="4">Aldehyde dehydrogenase</fullName>
    </recommendedName>
</protein>
<dbReference type="Pfam" id="PF00171">
    <property type="entry name" value="Aldedh"/>
    <property type="match status" value="1"/>
</dbReference>
<sequence length="456" mass="50599">MALSQLMEQQKSYYLTGATRGLDFRLAQLKKLKQAIVERESDIIQALRTDLNKGEKEAYAFEISIVYQEIAHVIKHLKRWMKPKKVKTPMTHSGSRSYIIPEPLGAALIIAPWNYPFMLAIDPLVGAIAAGNTAVLKPSELAPAVSAVMASILRAAFEPHYIAVVEGGVEESHALLEQPFDKIFFTGSVAVGKIVMEAAAKHLSRVTLELGGKSPCIVHDDAHLKLAAQRIAFGKFSNAGQTCVAPDYLFVHRSVKSKLLAYLQEAIVSFYGSKPLQSPDYGKIISRRHYERLRHFLNEGKVAIGGLANDLSLQIEPTVLEDITWEMPVMQEEIFGPILPVLTYDSLEEVIGRIQARPKPLALYVFSEDKKVQDTLLERLSFGGGCVNDTLMHFGSTHLPVGGVGESGMGSYHGEMSFHIFSHMKSILKQTTKFDIPFRYPSSKIGLKIIRRLTKP</sequence>
<name>A0A198ABL8_9BACL</name>
<dbReference type="GO" id="GO:0005737">
    <property type="term" value="C:cytoplasm"/>
    <property type="evidence" value="ECO:0007669"/>
    <property type="project" value="TreeGrafter"/>
</dbReference>
<dbReference type="SUPFAM" id="SSF53720">
    <property type="entry name" value="ALDH-like"/>
    <property type="match status" value="1"/>
</dbReference>
<comment type="similarity">
    <text evidence="1 4 7">Belongs to the aldehyde dehydrogenase family.</text>
</comment>
<dbReference type="InterPro" id="IPR016160">
    <property type="entry name" value="Ald_DH_CS_CYS"/>
</dbReference>
<organism evidence="9 10">
    <name type="scientific">Paenibacillus oryzisoli</name>
    <dbReference type="NCBI Taxonomy" id="1850517"/>
    <lineage>
        <taxon>Bacteria</taxon>
        <taxon>Bacillati</taxon>
        <taxon>Bacillota</taxon>
        <taxon>Bacilli</taxon>
        <taxon>Bacillales</taxon>
        <taxon>Paenibacillaceae</taxon>
        <taxon>Paenibacillus</taxon>
    </lineage>
</organism>
<proteinExistence type="inferred from homology"/>
<dbReference type="PIRSF" id="PIRSF036492">
    <property type="entry name" value="ALDH"/>
    <property type="match status" value="1"/>
</dbReference>
<reference evidence="9 10" key="1">
    <citation type="submission" date="2016-05" db="EMBL/GenBank/DDBJ databases">
        <title>Paenibacillus sp. 1ZS3-15 nov., isolated from the rhizosphere soil.</title>
        <authorList>
            <person name="Zhang X.X."/>
            <person name="Zhang J."/>
        </authorList>
    </citation>
    <scope>NUCLEOTIDE SEQUENCE [LARGE SCALE GENOMIC DNA]</scope>
    <source>
        <strain evidence="9 10">1ZS3-15</strain>
    </source>
</reference>
<evidence type="ECO:0000256" key="5">
    <source>
        <dbReference type="PIRSR" id="PIRSR036492-1"/>
    </source>
</evidence>
<dbReference type="InterPro" id="IPR016161">
    <property type="entry name" value="Ald_DH/histidinol_DH"/>
</dbReference>
<keyword evidence="2 4" id="KW-0560">Oxidoreductase</keyword>
<evidence type="ECO:0000256" key="3">
    <source>
        <dbReference type="ARBA" id="ARBA00023027"/>
    </source>
</evidence>
<dbReference type="InterPro" id="IPR015590">
    <property type="entry name" value="Aldehyde_DH_dom"/>
</dbReference>
<dbReference type="PANTHER" id="PTHR43570">
    <property type="entry name" value="ALDEHYDE DEHYDROGENASE"/>
    <property type="match status" value="1"/>
</dbReference>
<dbReference type="InterPro" id="IPR016163">
    <property type="entry name" value="Ald_DH_C"/>
</dbReference>
<dbReference type="FunFam" id="3.40.605.10:FF:000004">
    <property type="entry name" value="Aldehyde dehydrogenase"/>
    <property type="match status" value="1"/>
</dbReference>
<gene>
    <name evidence="9" type="ORF">A8708_32120</name>
</gene>
<evidence type="ECO:0000313" key="10">
    <source>
        <dbReference type="Proteomes" id="UP000078454"/>
    </source>
</evidence>
<dbReference type="AlphaFoldDB" id="A0A198ABL8"/>
<dbReference type="GO" id="GO:0006081">
    <property type="term" value="P:aldehyde metabolic process"/>
    <property type="evidence" value="ECO:0007669"/>
    <property type="project" value="InterPro"/>
</dbReference>
<feature type="active site" evidence="5 6">
    <location>
        <position position="209"/>
    </location>
</feature>
<dbReference type="FunFam" id="3.40.309.10:FF:000003">
    <property type="entry name" value="Aldehyde dehydrogenase"/>
    <property type="match status" value="1"/>
</dbReference>
<evidence type="ECO:0000313" key="9">
    <source>
        <dbReference type="EMBL" id="OAS18899.1"/>
    </source>
</evidence>
<accession>A0A198ABL8</accession>
<evidence type="ECO:0000256" key="2">
    <source>
        <dbReference type="ARBA" id="ARBA00023002"/>
    </source>
</evidence>
<keyword evidence="10" id="KW-1185">Reference proteome</keyword>
<dbReference type="InterPro" id="IPR029510">
    <property type="entry name" value="Ald_DH_CS_GLU"/>
</dbReference>
<comment type="caution">
    <text evidence="9">The sequence shown here is derived from an EMBL/GenBank/DDBJ whole genome shotgun (WGS) entry which is preliminary data.</text>
</comment>